<evidence type="ECO:0000256" key="2">
    <source>
        <dbReference type="ARBA" id="ARBA00022490"/>
    </source>
</evidence>
<evidence type="ECO:0000313" key="8">
    <source>
        <dbReference type="Proteomes" id="UP000610760"/>
    </source>
</evidence>
<evidence type="ECO:0000256" key="1">
    <source>
        <dbReference type="ARBA" id="ARBA00005395"/>
    </source>
</evidence>
<dbReference type="PANTHER" id="PTHR43420:SF44">
    <property type="entry name" value="ACETYLTRANSFERASE YPEA"/>
    <property type="match status" value="1"/>
</dbReference>
<evidence type="ECO:0000256" key="4">
    <source>
        <dbReference type="ARBA" id="ARBA00023315"/>
    </source>
</evidence>
<keyword evidence="3" id="KW-0808">Transferase</keyword>
<dbReference type="RefSeq" id="WP_249293989.1">
    <property type="nucleotide sequence ID" value="NZ_JACRSV010000001.1"/>
</dbReference>
<accession>A0A926E406</accession>
<feature type="domain" description="N-acetyltransferase" evidence="6">
    <location>
        <begin position="1"/>
        <end position="145"/>
    </location>
</feature>
<dbReference type="GO" id="GO:0008999">
    <property type="term" value="F:protein-N-terminal-alanine acetyltransferase activity"/>
    <property type="evidence" value="ECO:0007669"/>
    <property type="project" value="UniProtKB-EC"/>
</dbReference>
<comment type="caution">
    <text evidence="7">The sequence shown here is derived from an EMBL/GenBank/DDBJ whole genome shotgun (WGS) entry which is preliminary data.</text>
</comment>
<evidence type="ECO:0000256" key="5">
    <source>
        <dbReference type="RuleBase" id="RU363094"/>
    </source>
</evidence>
<comment type="similarity">
    <text evidence="1 5">Belongs to the acetyltransferase family. RimI subfamily.</text>
</comment>
<dbReference type="Gene3D" id="3.40.630.30">
    <property type="match status" value="1"/>
</dbReference>
<dbReference type="AlphaFoldDB" id="A0A926E406"/>
<dbReference type="NCBIfam" id="TIGR01575">
    <property type="entry name" value="rimI"/>
    <property type="match status" value="1"/>
</dbReference>
<name>A0A926E406_9FIRM</name>
<organism evidence="7 8">
    <name type="scientific">Fumia xinanensis</name>
    <dbReference type="NCBI Taxonomy" id="2763659"/>
    <lineage>
        <taxon>Bacteria</taxon>
        <taxon>Bacillati</taxon>
        <taxon>Bacillota</taxon>
        <taxon>Clostridia</taxon>
        <taxon>Eubacteriales</taxon>
        <taxon>Oscillospiraceae</taxon>
        <taxon>Fumia</taxon>
    </lineage>
</organism>
<dbReference type="Proteomes" id="UP000610760">
    <property type="component" value="Unassembled WGS sequence"/>
</dbReference>
<keyword evidence="7" id="KW-0689">Ribosomal protein</keyword>
<dbReference type="GO" id="GO:0005840">
    <property type="term" value="C:ribosome"/>
    <property type="evidence" value="ECO:0007669"/>
    <property type="project" value="UniProtKB-KW"/>
</dbReference>
<dbReference type="Pfam" id="PF00583">
    <property type="entry name" value="Acetyltransf_1"/>
    <property type="match status" value="1"/>
</dbReference>
<dbReference type="GO" id="GO:0005737">
    <property type="term" value="C:cytoplasm"/>
    <property type="evidence" value="ECO:0007669"/>
    <property type="project" value="UniProtKB-SubCell"/>
</dbReference>
<dbReference type="InterPro" id="IPR050680">
    <property type="entry name" value="YpeA/RimI_acetyltransf"/>
</dbReference>
<dbReference type="EMBL" id="JACRSV010000001">
    <property type="protein sequence ID" value="MBC8559100.1"/>
    <property type="molecule type" value="Genomic_DNA"/>
</dbReference>
<dbReference type="InterPro" id="IPR000182">
    <property type="entry name" value="GNAT_dom"/>
</dbReference>
<evidence type="ECO:0000313" key="7">
    <source>
        <dbReference type="EMBL" id="MBC8559100.1"/>
    </source>
</evidence>
<dbReference type="EC" id="2.3.1.266" evidence="5"/>
<proteinExistence type="inferred from homology"/>
<dbReference type="InterPro" id="IPR016181">
    <property type="entry name" value="Acyl_CoA_acyltransferase"/>
</dbReference>
<comment type="catalytic activity">
    <reaction evidence="5">
        <text>N-terminal L-alanyl-[ribosomal protein bS18] + acetyl-CoA = N-terminal N(alpha)-acetyl-L-alanyl-[ribosomal protein bS18] + CoA + H(+)</text>
        <dbReference type="Rhea" id="RHEA:43756"/>
        <dbReference type="Rhea" id="RHEA-COMP:10676"/>
        <dbReference type="Rhea" id="RHEA-COMP:10677"/>
        <dbReference type="ChEBI" id="CHEBI:15378"/>
        <dbReference type="ChEBI" id="CHEBI:57287"/>
        <dbReference type="ChEBI" id="CHEBI:57288"/>
        <dbReference type="ChEBI" id="CHEBI:64718"/>
        <dbReference type="ChEBI" id="CHEBI:83683"/>
        <dbReference type="EC" id="2.3.1.266"/>
    </reaction>
</comment>
<keyword evidence="4" id="KW-0012">Acyltransferase</keyword>
<comment type="function">
    <text evidence="5">Acetylates the N-terminal alanine of ribosomal protein bS18.</text>
</comment>
<sequence length="148" mass="17040">MNIRPMLESDVEAVFLLEQECFPDPWSRKSIRDTLQEECSCMLVAEDNGVLCGYLNSTYLFEELNLNRIAVSPNFRRRQAGVSLLRALFAFCGEHGLTRLMLEVRESNLPARRLYESLGFVTLGERKNFYQNPPETGVIMEKILEESL</sequence>
<keyword evidence="8" id="KW-1185">Reference proteome</keyword>
<keyword evidence="7" id="KW-0687">Ribonucleoprotein</keyword>
<evidence type="ECO:0000256" key="3">
    <source>
        <dbReference type="ARBA" id="ARBA00022679"/>
    </source>
</evidence>
<dbReference type="PANTHER" id="PTHR43420">
    <property type="entry name" value="ACETYLTRANSFERASE"/>
    <property type="match status" value="1"/>
</dbReference>
<dbReference type="PROSITE" id="PS51186">
    <property type="entry name" value="GNAT"/>
    <property type="match status" value="1"/>
</dbReference>
<reference evidence="7" key="1">
    <citation type="submission" date="2020-08" db="EMBL/GenBank/DDBJ databases">
        <title>Genome public.</title>
        <authorList>
            <person name="Liu C."/>
            <person name="Sun Q."/>
        </authorList>
    </citation>
    <scope>NUCLEOTIDE SEQUENCE</scope>
    <source>
        <strain evidence="7">NSJ-33</strain>
    </source>
</reference>
<keyword evidence="2 5" id="KW-0963">Cytoplasm</keyword>
<dbReference type="CDD" id="cd04301">
    <property type="entry name" value="NAT_SF"/>
    <property type="match status" value="1"/>
</dbReference>
<dbReference type="InterPro" id="IPR006464">
    <property type="entry name" value="AcTrfase_RimI/Ard1"/>
</dbReference>
<dbReference type="SUPFAM" id="SSF55729">
    <property type="entry name" value="Acyl-CoA N-acyltransferases (Nat)"/>
    <property type="match status" value="1"/>
</dbReference>
<comment type="subcellular location">
    <subcellularLocation>
        <location evidence="5">Cytoplasm</location>
    </subcellularLocation>
</comment>
<protein>
    <recommendedName>
        <fullName evidence="5">[Ribosomal protein bS18]-alanine N-acetyltransferase</fullName>
        <ecNumber evidence="5">2.3.1.266</ecNumber>
    </recommendedName>
</protein>
<evidence type="ECO:0000259" key="6">
    <source>
        <dbReference type="PROSITE" id="PS51186"/>
    </source>
</evidence>
<gene>
    <name evidence="7" type="primary">rimI</name>
    <name evidence="7" type="ORF">H8710_03335</name>
</gene>